<accession>A0ABM2XYC0</accession>
<keyword evidence="4" id="KW-0963">Cytoplasm</keyword>
<evidence type="ECO:0000256" key="4">
    <source>
        <dbReference type="ARBA" id="ARBA00022490"/>
    </source>
</evidence>
<keyword evidence="8" id="KW-1185">Reference proteome</keyword>
<dbReference type="RefSeq" id="XP_040607651.1">
    <property type="nucleotide sequence ID" value="XM_040751717.1"/>
</dbReference>
<protein>
    <submittedName>
        <fullName evidence="9">Rap1 GTPase-GDP dissociation stimulator 1 isoform X4</fullName>
    </submittedName>
</protein>
<evidence type="ECO:0000313" key="9">
    <source>
        <dbReference type="RefSeq" id="XP_040607651.1"/>
    </source>
</evidence>
<dbReference type="SUPFAM" id="SSF48371">
    <property type="entry name" value="ARM repeat"/>
    <property type="match status" value="2"/>
</dbReference>
<dbReference type="Gene3D" id="1.25.10.10">
    <property type="entry name" value="Leucine-rich Repeat Variant"/>
    <property type="match status" value="2"/>
</dbReference>
<organism evidence="8 9">
    <name type="scientific">Mesocricetus auratus</name>
    <name type="common">Golden hamster</name>
    <dbReference type="NCBI Taxonomy" id="10036"/>
    <lineage>
        <taxon>Eukaryota</taxon>
        <taxon>Metazoa</taxon>
        <taxon>Chordata</taxon>
        <taxon>Craniata</taxon>
        <taxon>Vertebrata</taxon>
        <taxon>Euteleostomi</taxon>
        <taxon>Mammalia</taxon>
        <taxon>Eutheria</taxon>
        <taxon>Euarchontoglires</taxon>
        <taxon>Glires</taxon>
        <taxon>Rodentia</taxon>
        <taxon>Myomorpha</taxon>
        <taxon>Muroidea</taxon>
        <taxon>Cricetidae</taxon>
        <taxon>Cricetinae</taxon>
        <taxon>Mesocricetus</taxon>
    </lineage>
</organism>
<dbReference type="SMART" id="SM00185">
    <property type="entry name" value="ARM"/>
    <property type="match status" value="5"/>
</dbReference>
<feature type="repeat" description="ARM" evidence="7">
    <location>
        <begin position="308"/>
        <end position="340"/>
    </location>
</feature>
<evidence type="ECO:0000256" key="1">
    <source>
        <dbReference type="ARBA" id="ARBA00004173"/>
    </source>
</evidence>
<dbReference type="GeneID" id="101844325"/>
<gene>
    <name evidence="9" type="primary">Rap1gds1</name>
</gene>
<dbReference type="PROSITE" id="PS50176">
    <property type="entry name" value="ARM_REPEAT"/>
    <property type="match status" value="2"/>
</dbReference>
<dbReference type="InterPro" id="IPR016024">
    <property type="entry name" value="ARM-type_fold"/>
</dbReference>
<dbReference type="InterPro" id="IPR000225">
    <property type="entry name" value="Armadillo"/>
</dbReference>
<sequence length="557" mass="60962">MDNLSDTLKKLKITAADRTEDCLEGCLDCLLQALAQNNMETSEKIQGNGILQLFANLLTPQSSCTAKVANIIAEVAKNEFMRVPCVDAGLISPLVQLLNSKDQEVLLQTGRALGNICYDSHSLQAQLINMGVIPTLVKLLGIHCHNAALTEMCLVAFGNLAELESSKEQFASTNIAEELVKLFKKQIEHDKREMIFEVLAPLAENDAIKLQLVEAGLVECLLEIVQQKVDSDKEDDIAELKTASDLMVLLLLGDESMQKLFEGGKGSVFQRVLSWIPSNNHQLQLAGALAIANFARNDGNCIHMVDNGIVEKLMDLLDRHVEDGNVTVQHAALSALRNLAIPVVNKAKMLSAGVTETVLKFLKSEMPPVQFKLLGTLRMLIDAQEAAEQLGKNAKLVERLVEWCEAKDHAGVMGESNRLLSALIRHSKSKDVIKTIVQSGGIKHLVTMATSEHVIMQNEALVALALIAALELGSAEKDLESAKLVQTLHRLLADERSAPEIKYNSMVLICALMGSESLYKEVQDLAFLDVVSKLRSHENKSVAQQASLTEQRLTVES</sequence>
<dbReference type="Pfam" id="PF00514">
    <property type="entry name" value="Arm"/>
    <property type="match status" value="3"/>
</dbReference>
<name>A0ABM2XYC0_MESAU</name>
<dbReference type="InterPro" id="IPR040144">
    <property type="entry name" value="RAP1GDS1"/>
</dbReference>
<evidence type="ECO:0000256" key="7">
    <source>
        <dbReference type="PROSITE-ProRule" id="PRU00259"/>
    </source>
</evidence>
<dbReference type="Proteomes" id="UP000886700">
    <property type="component" value="Unplaced"/>
</dbReference>
<keyword evidence="6" id="KW-0496">Mitochondrion</keyword>
<evidence type="ECO:0000313" key="8">
    <source>
        <dbReference type="Proteomes" id="UP000886700"/>
    </source>
</evidence>
<evidence type="ECO:0000256" key="3">
    <source>
        <dbReference type="ARBA" id="ARBA00004514"/>
    </source>
</evidence>
<evidence type="ECO:0000256" key="5">
    <source>
        <dbReference type="ARBA" id="ARBA00022824"/>
    </source>
</evidence>
<evidence type="ECO:0000256" key="2">
    <source>
        <dbReference type="ARBA" id="ARBA00004240"/>
    </source>
</evidence>
<feature type="repeat" description="ARM" evidence="7">
    <location>
        <begin position="89"/>
        <end position="131"/>
    </location>
</feature>
<proteinExistence type="predicted"/>
<dbReference type="InterPro" id="IPR011989">
    <property type="entry name" value="ARM-like"/>
</dbReference>
<comment type="subcellular location">
    <subcellularLocation>
        <location evidence="3">Cytoplasm</location>
        <location evidence="3">Cytosol</location>
    </subcellularLocation>
    <subcellularLocation>
        <location evidence="2">Endoplasmic reticulum</location>
    </subcellularLocation>
    <subcellularLocation>
        <location evidence="1">Mitochondrion</location>
    </subcellularLocation>
</comment>
<evidence type="ECO:0000256" key="6">
    <source>
        <dbReference type="ARBA" id="ARBA00023128"/>
    </source>
</evidence>
<dbReference type="PANTHER" id="PTHR10957">
    <property type="entry name" value="RAP1 GTPASE-GDP DISSOCIATION STIMULATOR 1"/>
    <property type="match status" value="1"/>
</dbReference>
<keyword evidence="5" id="KW-0256">Endoplasmic reticulum</keyword>
<reference evidence="9" key="1">
    <citation type="submission" date="2025-08" db="UniProtKB">
        <authorList>
            <consortium name="RefSeq"/>
        </authorList>
    </citation>
    <scope>IDENTIFICATION</scope>
    <source>
        <tissue evidence="9">Liver</tissue>
    </source>
</reference>